<evidence type="ECO:0000256" key="3">
    <source>
        <dbReference type="SAM" id="SignalP"/>
    </source>
</evidence>
<dbReference type="OrthoDB" id="7414394at2759"/>
<feature type="chain" id="PRO_5035455135" description="SHSP domain-containing protein" evidence="3">
    <location>
        <begin position="16"/>
        <end position="236"/>
    </location>
</feature>
<evidence type="ECO:0000259" key="4">
    <source>
        <dbReference type="PROSITE" id="PS01031"/>
    </source>
</evidence>
<dbReference type="AlphaFoldDB" id="A0A8J9VPZ7"/>
<keyword evidence="3" id="KW-0732">Signal</keyword>
<evidence type="ECO:0000313" key="6">
    <source>
        <dbReference type="Proteomes" id="UP000838878"/>
    </source>
</evidence>
<evidence type="ECO:0000313" key="5">
    <source>
        <dbReference type="EMBL" id="CAH0727663.1"/>
    </source>
</evidence>
<dbReference type="CDD" id="cd06464">
    <property type="entry name" value="ACD_sHsps-like"/>
    <property type="match status" value="1"/>
</dbReference>
<dbReference type="Gene3D" id="2.60.40.790">
    <property type="match status" value="1"/>
</dbReference>
<feature type="compositionally biased region" description="Basic and acidic residues" evidence="2">
    <location>
        <begin position="190"/>
        <end position="201"/>
    </location>
</feature>
<organism evidence="5 6">
    <name type="scientific">Brenthis ino</name>
    <name type="common">lesser marbled fritillary</name>
    <dbReference type="NCBI Taxonomy" id="405034"/>
    <lineage>
        <taxon>Eukaryota</taxon>
        <taxon>Metazoa</taxon>
        <taxon>Ecdysozoa</taxon>
        <taxon>Arthropoda</taxon>
        <taxon>Hexapoda</taxon>
        <taxon>Insecta</taxon>
        <taxon>Pterygota</taxon>
        <taxon>Neoptera</taxon>
        <taxon>Endopterygota</taxon>
        <taxon>Lepidoptera</taxon>
        <taxon>Glossata</taxon>
        <taxon>Ditrysia</taxon>
        <taxon>Papilionoidea</taxon>
        <taxon>Nymphalidae</taxon>
        <taxon>Heliconiinae</taxon>
        <taxon>Argynnini</taxon>
        <taxon>Brenthis</taxon>
    </lineage>
</organism>
<feature type="domain" description="SHSP" evidence="4">
    <location>
        <begin position="65"/>
        <end position="166"/>
    </location>
</feature>
<dbReference type="PROSITE" id="PS01031">
    <property type="entry name" value="SHSP"/>
    <property type="match status" value="1"/>
</dbReference>
<protein>
    <recommendedName>
        <fullName evidence="4">SHSP domain-containing protein</fullName>
    </recommendedName>
</protein>
<evidence type="ECO:0000256" key="2">
    <source>
        <dbReference type="SAM" id="MobiDB-lite"/>
    </source>
</evidence>
<dbReference type="InterPro" id="IPR008978">
    <property type="entry name" value="HSP20-like_chaperone"/>
</dbReference>
<sequence>MFALVLLGCLALSSAAPRHYHHPYHHHGPPHGSSYEACLERYLEEEMFNTRRFWDELGREMLELDTVLADFGKYRIQIEGNEYIIRISLPNYEEKEIAVKARKGLVMVQAVHQEEGEPQRNYLDVRTLPDSVNEAGSWSFENGVLKIVFPIAKKEITEGEVPTEAPVTEAPQHSREDMEPTSNENANRNADVESDRGDLGKNTELLTNEIPKHNSVETTTHAVDLKDDFKLVPTPY</sequence>
<dbReference type="Proteomes" id="UP000838878">
    <property type="component" value="Chromosome 6"/>
</dbReference>
<feature type="region of interest" description="Disordered" evidence="2">
    <location>
        <begin position="159"/>
        <end position="203"/>
    </location>
</feature>
<dbReference type="SUPFAM" id="SSF49764">
    <property type="entry name" value="HSP20-like chaperones"/>
    <property type="match status" value="1"/>
</dbReference>
<keyword evidence="6" id="KW-1185">Reference proteome</keyword>
<gene>
    <name evidence="5" type="ORF">BINO364_LOCUS12970</name>
</gene>
<accession>A0A8J9VPZ7</accession>
<evidence type="ECO:0000256" key="1">
    <source>
        <dbReference type="PROSITE-ProRule" id="PRU00285"/>
    </source>
</evidence>
<feature type="signal peptide" evidence="3">
    <location>
        <begin position="1"/>
        <end position="15"/>
    </location>
</feature>
<feature type="non-terminal residue" evidence="5">
    <location>
        <position position="236"/>
    </location>
</feature>
<reference evidence="5" key="1">
    <citation type="submission" date="2021-12" db="EMBL/GenBank/DDBJ databases">
        <authorList>
            <person name="Martin H S."/>
        </authorList>
    </citation>
    <scope>NUCLEOTIDE SEQUENCE</scope>
</reference>
<dbReference type="EMBL" id="OV170226">
    <property type="protein sequence ID" value="CAH0727663.1"/>
    <property type="molecule type" value="Genomic_DNA"/>
</dbReference>
<dbReference type="InterPro" id="IPR002068">
    <property type="entry name" value="A-crystallin/Hsp20_dom"/>
</dbReference>
<proteinExistence type="inferred from homology"/>
<comment type="similarity">
    <text evidence="1">Belongs to the small heat shock protein (HSP20) family.</text>
</comment>
<name>A0A8J9VPZ7_9NEOP</name>